<dbReference type="GO" id="GO:0006605">
    <property type="term" value="P:protein targeting"/>
    <property type="evidence" value="ECO:0007669"/>
    <property type="project" value="UniProtKB-UniRule"/>
</dbReference>
<comment type="subunit">
    <text evidence="9">Forms a complex with SecD. Part of the essential Sec protein translocation apparatus which comprises SecA, SecYEG and auxiliary proteins SecDF. Other proteins may also be involved.</text>
</comment>
<dbReference type="NCBIfam" id="TIGR00916">
    <property type="entry name" value="2A0604s01"/>
    <property type="match status" value="1"/>
</dbReference>
<evidence type="ECO:0000256" key="6">
    <source>
        <dbReference type="ARBA" id="ARBA00022989"/>
    </source>
</evidence>
<dbReference type="SUPFAM" id="SSF82866">
    <property type="entry name" value="Multidrug efflux transporter AcrB transmembrane domain"/>
    <property type="match status" value="1"/>
</dbReference>
<feature type="transmembrane region" description="Helical" evidence="9">
    <location>
        <begin position="185"/>
        <end position="207"/>
    </location>
</feature>
<evidence type="ECO:0000259" key="10">
    <source>
        <dbReference type="Pfam" id="PF02355"/>
    </source>
</evidence>
<feature type="transmembrane region" description="Helical" evidence="9">
    <location>
        <begin position="17"/>
        <end position="35"/>
    </location>
</feature>
<evidence type="ECO:0000256" key="2">
    <source>
        <dbReference type="ARBA" id="ARBA00022448"/>
    </source>
</evidence>
<dbReference type="PRINTS" id="PR01755">
    <property type="entry name" value="SECFTRNLCASE"/>
</dbReference>
<dbReference type="PANTHER" id="PTHR30081:SF8">
    <property type="entry name" value="PROTEIN TRANSLOCASE SUBUNIT SECF"/>
    <property type="match status" value="1"/>
</dbReference>
<sequence length="298" mass="33330">MELIKNPNLPFMSWRRYGYIFSGVLVLIALLLLIVKGPKLGVDFAGGALVWVKFEKHLEISDIRASLAKIGQEQASIQKLAGTNEFVIRSVTKVDPDKFANEVIAQLKKDFSDNPLDLRAKETVEPKISAELTRNTIIGVLVAMLLMGIYIWYRFDFRFGTASVISIFHDVLITIGALILTNREFTIVVVGALLTIVGYSINDTIVISDRVRENRKKLRGIPFVDLINTSINETFSRTVLTGSFVIVTLFCLLFLGGPVIADFAFTLIVGLIFGTYSSTFVVCALVTDWEERFPQKRK</sequence>
<comment type="caution">
    <text evidence="11">The sequence shown here is derived from an EMBL/GenBank/DDBJ whole genome shotgun (WGS) entry which is preliminary data.</text>
</comment>
<evidence type="ECO:0000256" key="3">
    <source>
        <dbReference type="ARBA" id="ARBA00022475"/>
    </source>
</evidence>
<dbReference type="InterPro" id="IPR048634">
    <property type="entry name" value="SecD_SecF_C"/>
</dbReference>
<dbReference type="GO" id="GO:0065002">
    <property type="term" value="P:intracellular protein transmembrane transport"/>
    <property type="evidence" value="ECO:0007669"/>
    <property type="project" value="UniProtKB-UniRule"/>
</dbReference>
<keyword evidence="6 9" id="KW-1133">Transmembrane helix</keyword>
<keyword evidence="3 9" id="KW-1003">Cell membrane</keyword>
<evidence type="ECO:0000256" key="8">
    <source>
        <dbReference type="ARBA" id="ARBA00023136"/>
    </source>
</evidence>
<feature type="transmembrane region" description="Helical" evidence="9">
    <location>
        <begin position="160"/>
        <end position="179"/>
    </location>
</feature>
<feature type="transmembrane region" description="Helical" evidence="9">
    <location>
        <begin position="239"/>
        <end position="257"/>
    </location>
</feature>
<dbReference type="Pfam" id="PF02355">
    <property type="entry name" value="SecD_SecF_C"/>
    <property type="match status" value="1"/>
</dbReference>
<keyword evidence="4 9" id="KW-0812">Transmembrane</keyword>
<dbReference type="AlphaFoldDB" id="A0A7C6EGK2"/>
<dbReference type="HAMAP" id="MF_01464_B">
    <property type="entry name" value="SecF_B"/>
    <property type="match status" value="1"/>
</dbReference>
<dbReference type="PANTHER" id="PTHR30081">
    <property type="entry name" value="PROTEIN-EXPORT MEMBRANE PROTEIN SEC"/>
    <property type="match status" value="1"/>
</dbReference>
<dbReference type="InterPro" id="IPR022646">
    <property type="entry name" value="SecD/SecF_CS"/>
</dbReference>
<evidence type="ECO:0000313" key="11">
    <source>
        <dbReference type="EMBL" id="HHS62644.1"/>
    </source>
</evidence>
<dbReference type="InterPro" id="IPR005665">
    <property type="entry name" value="SecF_bac"/>
</dbReference>
<dbReference type="Gene3D" id="1.20.1640.10">
    <property type="entry name" value="Multidrug efflux transporter AcrB transmembrane domain"/>
    <property type="match status" value="1"/>
</dbReference>
<dbReference type="InterPro" id="IPR022813">
    <property type="entry name" value="SecD/SecF_arch_bac"/>
</dbReference>
<accession>A0A7C6EGK2</accession>
<keyword evidence="8 9" id="KW-0472">Membrane</keyword>
<proteinExistence type="inferred from homology"/>
<dbReference type="InterPro" id="IPR022645">
    <property type="entry name" value="SecD/SecF_bac"/>
</dbReference>
<dbReference type="InterPro" id="IPR055344">
    <property type="entry name" value="SecD_SecF_C_bact"/>
</dbReference>
<keyword evidence="5 9" id="KW-0653">Protein transport</keyword>
<dbReference type="NCBIfam" id="TIGR00966">
    <property type="entry name" value="transloc_SecF"/>
    <property type="match status" value="1"/>
</dbReference>
<gene>
    <name evidence="9 11" type="primary">secF</name>
    <name evidence="11" type="ORF">ENV70_03370</name>
</gene>
<feature type="transmembrane region" description="Helical" evidence="9">
    <location>
        <begin position="263"/>
        <end position="287"/>
    </location>
</feature>
<evidence type="ECO:0000256" key="4">
    <source>
        <dbReference type="ARBA" id="ARBA00022692"/>
    </source>
</evidence>
<keyword evidence="2 9" id="KW-0813">Transport</keyword>
<comment type="subcellular location">
    <subcellularLocation>
        <location evidence="1 9">Cell membrane</location>
        <topology evidence="1 9">Multi-pass membrane protein</topology>
    </subcellularLocation>
</comment>
<comment type="similarity">
    <text evidence="9">Belongs to the SecD/SecF family. SecF subfamily.</text>
</comment>
<name>A0A7C6EGK2_UNCW3</name>
<dbReference type="GO" id="GO:0015450">
    <property type="term" value="F:protein-transporting ATPase activity"/>
    <property type="evidence" value="ECO:0007669"/>
    <property type="project" value="InterPro"/>
</dbReference>
<dbReference type="Pfam" id="PF07549">
    <property type="entry name" value="Sec_GG"/>
    <property type="match status" value="1"/>
</dbReference>
<feature type="domain" description="Protein export membrane protein SecD/SecF C-terminal" evidence="10">
    <location>
        <begin position="116"/>
        <end position="291"/>
    </location>
</feature>
<evidence type="ECO:0000256" key="1">
    <source>
        <dbReference type="ARBA" id="ARBA00004651"/>
    </source>
</evidence>
<dbReference type="GO" id="GO:0005886">
    <property type="term" value="C:plasma membrane"/>
    <property type="evidence" value="ECO:0007669"/>
    <property type="project" value="UniProtKB-SubCell"/>
</dbReference>
<dbReference type="GO" id="GO:0043952">
    <property type="term" value="P:protein transport by the Sec complex"/>
    <property type="evidence" value="ECO:0007669"/>
    <property type="project" value="UniProtKB-UniRule"/>
</dbReference>
<evidence type="ECO:0000256" key="9">
    <source>
        <dbReference type="HAMAP-Rule" id="MF_01464"/>
    </source>
</evidence>
<evidence type="ECO:0000256" key="7">
    <source>
        <dbReference type="ARBA" id="ARBA00023010"/>
    </source>
</evidence>
<comment type="function">
    <text evidence="9">Part of the Sec protein translocase complex. Interacts with the SecYEG preprotein conducting channel. SecDF uses the proton motive force (PMF) to complete protein translocation after the ATP-dependent function of SecA.</text>
</comment>
<dbReference type="EMBL" id="DTHJ01000070">
    <property type="protein sequence ID" value="HHS62644.1"/>
    <property type="molecule type" value="Genomic_DNA"/>
</dbReference>
<protein>
    <recommendedName>
        <fullName evidence="9">Protein-export membrane protein SecF</fullName>
    </recommendedName>
</protein>
<reference evidence="11" key="1">
    <citation type="journal article" date="2020" name="mSystems">
        <title>Genome- and Community-Level Interaction Insights into Carbon Utilization and Element Cycling Functions of Hydrothermarchaeota in Hydrothermal Sediment.</title>
        <authorList>
            <person name="Zhou Z."/>
            <person name="Liu Y."/>
            <person name="Xu W."/>
            <person name="Pan J."/>
            <person name="Luo Z.H."/>
            <person name="Li M."/>
        </authorList>
    </citation>
    <scope>NUCLEOTIDE SEQUENCE [LARGE SCALE GENOMIC DNA]</scope>
    <source>
        <strain evidence="11">SpSt-783</strain>
    </source>
</reference>
<keyword evidence="7 9" id="KW-0811">Translocation</keyword>
<feature type="transmembrane region" description="Helical" evidence="9">
    <location>
        <begin position="136"/>
        <end position="153"/>
    </location>
</feature>
<evidence type="ECO:0000256" key="5">
    <source>
        <dbReference type="ARBA" id="ARBA00022927"/>
    </source>
</evidence>
<organism evidence="11">
    <name type="scientific">candidate division WOR-3 bacterium</name>
    <dbReference type="NCBI Taxonomy" id="2052148"/>
    <lineage>
        <taxon>Bacteria</taxon>
        <taxon>Bacteria division WOR-3</taxon>
    </lineage>
</organism>